<evidence type="ECO:0000313" key="2">
    <source>
        <dbReference type="Proteomes" id="UP000654075"/>
    </source>
</evidence>
<sequence>STRAGSSHLQCVAQVCPPCHSCAHAQPPCPPCPADMIQIKLEMEMGPSTLFVFPKSQIDLMWTSIVPGGYTTEITEEGSNTPETDPHEMEEGYSYIVTMFPPAGSK</sequence>
<name>A0A813DRZ8_POLGL</name>
<evidence type="ECO:0000313" key="1">
    <source>
        <dbReference type="EMBL" id="CAE8590675.1"/>
    </source>
</evidence>
<proteinExistence type="predicted"/>
<gene>
    <name evidence="1" type="ORF">PGLA1383_LOCUS9389</name>
</gene>
<organism evidence="1 2">
    <name type="scientific">Polarella glacialis</name>
    <name type="common">Dinoflagellate</name>
    <dbReference type="NCBI Taxonomy" id="89957"/>
    <lineage>
        <taxon>Eukaryota</taxon>
        <taxon>Sar</taxon>
        <taxon>Alveolata</taxon>
        <taxon>Dinophyceae</taxon>
        <taxon>Suessiales</taxon>
        <taxon>Suessiaceae</taxon>
        <taxon>Polarella</taxon>
    </lineage>
</organism>
<dbReference type="Proteomes" id="UP000654075">
    <property type="component" value="Unassembled WGS sequence"/>
</dbReference>
<protein>
    <submittedName>
        <fullName evidence="1">Uncharacterized protein</fullName>
    </submittedName>
</protein>
<dbReference type="EMBL" id="CAJNNV010004399">
    <property type="protein sequence ID" value="CAE8590675.1"/>
    <property type="molecule type" value="Genomic_DNA"/>
</dbReference>
<comment type="caution">
    <text evidence="1">The sequence shown here is derived from an EMBL/GenBank/DDBJ whole genome shotgun (WGS) entry which is preliminary data.</text>
</comment>
<keyword evidence="2" id="KW-1185">Reference proteome</keyword>
<dbReference type="AlphaFoldDB" id="A0A813DRZ8"/>
<reference evidence="1" key="1">
    <citation type="submission" date="2021-02" db="EMBL/GenBank/DDBJ databases">
        <authorList>
            <person name="Dougan E. K."/>
            <person name="Rhodes N."/>
            <person name="Thang M."/>
            <person name="Chan C."/>
        </authorList>
    </citation>
    <scope>NUCLEOTIDE SEQUENCE</scope>
</reference>
<accession>A0A813DRZ8</accession>
<feature type="non-terminal residue" evidence="1">
    <location>
        <position position="1"/>
    </location>
</feature>